<keyword evidence="1" id="KW-0472">Membrane</keyword>
<feature type="transmembrane region" description="Helical" evidence="1">
    <location>
        <begin position="336"/>
        <end position="355"/>
    </location>
</feature>
<proteinExistence type="predicted"/>
<gene>
    <name evidence="2" type="ORF">KYE46_15900</name>
</gene>
<accession>A0A8F6TWU7</accession>
<dbReference type="Proteomes" id="UP000825009">
    <property type="component" value="Chromosome"/>
</dbReference>
<keyword evidence="1" id="KW-0812">Transmembrane</keyword>
<organism evidence="2 3">
    <name type="scientific">Gymnodinialimonas ceratoperidinii</name>
    <dbReference type="NCBI Taxonomy" id="2856823"/>
    <lineage>
        <taxon>Bacteria</taxon>
        <taxon>Pseudomonadati</taxon>
        <taxon>Pseudomonadota</taxon>
        <taxon>Alphaproteobacteria</taxon>
        <taxon>Rhodobacterales</taxon>
        <taxon>Paracoccaceae</taxon>
        <taxon>Gymnodinialimonas</taxon>
    </lineage>
</organism>
<feature type="transmembrane region" description="Helical" evidence="1">
    <location>
        <begin position="260"/>
        <end position="281"/>
    </location>
</feature>
<name>A0A8F6TWU7_9RHOB</name>
<keyword evidence="1" id="KW-1133">Transmembrane helix</keyword>
<dbReference type="RefSeq" id="WP_219001976.1">
    <property type="nucleotide sequence ID" value="NZ_CP079194.1"/>
</dbReference>
<dbReference type="AlphaFoldDB" id="A0A8F6TWU7"/>
<feature type="transmembrane region" description="Helical" evidence="1">
    <location>
        <begin position="12"/>
        <end position="37"/>
    </location>
</feature>
<protein>
    <submittedName>
        <fullName evidence="2">Uncharacterized protein</fullName>
    </submittedName>
</protein>
<feature type="transmembrane region" description="Helical" evidence="1">
    <location>
        <begin position="179"/>
        <end position="207"/>
    </location>
</feature>
<sequence>MTPIRLFLQPHAFAVFFLCRVIGVVLRPLTLLVALTLPDGQFARDYALVLTAMVSSVVIYGNQNHRAVYAYFIGDTPQRRGLGGTRKVLCYIDGVAVHMILFAPPVGAVVWIWTESMHLWALVMALVVMEKFFDDHQRALIYQRRYLEWSAHFVFRTILPSGAILVMVLIFGAGSVTLYTALCLAFFLCYISLVSSKFTGVITAWALHVGREGVRGVRGRAGSYLKAYGREYLGAQVFSILAMNILLVDRYFVNAAFPETFASYVFAVNIFATLPLVHNIFHFTRIRPALMDAERPVLPTILSARNLLPPVALAVIALLSFRLLITLGWIESPLEAATLGWLALAYFLAAISMVAQEFVFWRSKRGPLVVLHAVLFMAMFAVLNILPPSVETIAMALVLILALRLVGLVWLSLSVHPRLRLPSSVVEECR</sequence>
<evidence type="ECO:0000313" key="3">
    <source>
        <dbReference type="Proteomes" id="UP000825009"/>
    </source>
</evidence>
<keyword evidence="3" id="KW-1185">Reference proteome</keyword>
<evidence type="ECO:0000256" key="1">
    <source>
        <dbReference type="SAM" id="Phobius"/>
    </source>
</evidence>
<feature type="transmembrane region" description="Helical" evidence="1">
    <location>
        <begin position="43"/>
        <end position="61"/>
    </location>
</feature>
<dbReference type="EMBL" id="CP079194">
    <property type="protein sequence ID" value="QXT39389.1"/>
    <property type="molecule type" value="Genomic_DNA"/>
</dbReference>
<feature type="transmembrane region" description="Helical" evidence="1">
    <location>
        <begin position="88"/>
        <end position="111"/>
    </location>
</feature>
<feature type="transmembrane region" description="Helical" evidence="1">
    <location>
        <begin position="153"/>
        <end position="173"/>
    </location>
</feature>
<feature type="transmembrane region" description="Helical" evidence="1">
    <location>
        <begin position="367"/>
        <end position="386"/>
    </location>
</feature>
<evidence type="ECO:0000313" key="2">
    <source>
        <dbReference type="EMBL" id="QXT39389.1"/>
    </source>
</evidence>
<reference evidence="2 3" key="1">
    <citation type="submission" date="2021-07" db="EMBL/GenBank/DDBJ databases">
        <title>A novel Jannaschia species isolated from marine dinoflagellate Ceratoperidinium margalefii.</title>
        <authorList>
            <person name="Jiang Y."/>
            <person name="Li Z."/>
        </authorList>
    </citation>
    <scope>NUCLEOTIDE SEQUENCE [LARGE SCALE GENOMIC DNA]</scope>
    <source>
        <strain evidence="2 3">J12C1-MA-4</strain>
    </source>
</reference>
<feature type="transmembrane region" description="Helical" evidence="1">
    <location>
        <begin position="392"/>
        <end position="413"/>
    </location>
</feature>
<dbReference type="KEGG" id="gce:KYE46_15900"/>
<feature type="transmembrane region" description="Helical" evidence="1">
    <location>
        <begin position="311"/>
        <end position="330"/>
    </location>
</feature>